<dbReference type="SUPFAM" id="SSF52218">
    <property type="entry name" value="Flavoproteins"/>
    <property type="match status" value="1"/>
</dbReference>
<comment type="caution">
    <text evidence="1">The sequence shown here is derived from an EMBL/GenBank/DDBJ whole genome shotgun (WGS) entry which is preliminary data.</text>
</comment>
<proteinExistence type="predicted"/>
<dbReference type="InterPro" id="IPR029039">
    <property type="entry name" value="Flavoprotein-like_sf"/>
</dbReference>
<dbReference type="AlphaFoldDB" id="A0A645H2K9"/>
<protein>
    <recommendedName>
        <fullName evidence="2">Flavodoxin domain-containing protein</fullName>
    </recommendedName>
</protein>
<accession>A0A645H2K9</accession>
<evidence type="ECO:0000313" key="1">
    <source>
        <dbReference type="EMBL" id="MPN32716.1"/>
    </source>
</evidence>
<organism evidence="1">
    <name type="scientific">bioreactor metagenome</name>
    <dbReference type="NCBI Taxonomy" id="1076179"/>
    <lineage>
        <taxon>unclassified sequences</taxon>
        <taxon>metagenomes</taxon>
        <taxon>ecological metagenomes</taxon>
    </lineage>
</organism>
<dbReference type="Gene3D" id="3.40.50.360">
    <property type="match status" value="1"/>
</dbReference>
<gene>
    <name evidence="1" type="ORF">SDC9_180196</name>
</gene>
<dbReference type="EMBL" id="VSSQ01084875">
    <property type="protein sequence ID" value="MPN32716.1"/>
    <property type="molecule type" value="Genomic_DNA"/>
</dbReference>
<sequence>MANIAVLYATKTNHSKKLADAVGSALGCKAANIADHPDLHDVDLLFLVGGIYGGVSMPELLVYLKGMQAPALKHAALVTSCASGKQRQDAARRILEEKGVRVLGEFVCKGAILFVSLPHPNKKDLQDATEFALEMVRSVS</sequence>
<evidence type="ECO:0008006" key="2">
    <source>
        <dbReference type="Google" id="ProtNLM"/>
    </source>
</evidence>
<reference evidence="1" key="1">
    <citation type="submission" date="2019-08" db="EMBL/GenBank/DDBJ databases">
        <authorList>
            <person name="Kucharzyk K."/>
            <person name="Murdoch R.W."/>
            <person name="Higgins S."/>
            <person name="Loffler F."/>
        </authorList>
    </citation>
    <scope>NUCLEOTIDE SEQUENCE</scope>
</reference>
<name>A0A645H2K9_9ZZZZ</name>